<dbReference type="AlphaFoldDB" id="A0A2T3N2V6"/>
<dbReference type="OrthoDB" id="5824383at2"/>
<organism evidence="1 2">
    <name type="scientific">Photobacterium lipolyticum</name>
    <dbReference type="NCBI Taxonomy" id="266810"/>
    <lineage>
        <taxon>Bacteria</taxon>
        <taxon>Pseudomonadati</taxon>
        <taxon>Pseudomonadota</taxon>
        <taxon>Gammaproteobacteria</taxon>
        <taxon>Vibrionales</taxon>
        <taxon>Vibrionaceae</taxon>
        <taxon>Photobacterium</taxon>
    </lineage>
</organism>
<proteinExistence type="predicted"/>
<keyword evidence="2" id="KW-1185">Reference proteome</keyword>
<sequence>MPDLLNELSVMGLHDLPFSEQERGELDQFIAVCSPFFVSVCQQKPDKSQHHLLLGVMTKAQSEAVEDYKQKSQSLQNMKQVFEDTVGAEQADKFVATDSQRLKVIATVWFMVQGYTGIDFSYANDHAEQIAQTLMPDSLIVSDADYSKTQSAEQIRSGFMQAYYVGVKQARKSRQSATLLETIKKWLR</sequence>
<comment type="caution">
    <text evidence="1">The sequence shown here is derived from an EMBL/GenBank/DDBJ whole genome shotgun (WGS) entry which is preliminary data.</text>
</comment>
<protein>
    <submittedName>
        <fullName evidence="1">Uncharacterized protein</fullName>
    </submittedName>
</protein>
<evidence type="ECO:0000313" key="1">
    <source>
        <dbReference type="EMBL" id="PSW06712.1"/>
    </source>
</evidence>
<dbReference type="Proteomes" id="UP000240904">
    <property type="component" value="Unassembled WGS sequence"/>
</dbReference>
<accession>A0A2T3N2V6</accession>
<reference evidence="1 2" key="1">
    <citation type="submission" date="2018-03" db="EMBL/GenBank/DDBJ databases">
        <title>Whole genome sequencing of Histamine producing bacteria.</title>
        <authorList>
            <person name="Butler K."/>
        </authorList>
    </citation>
    <scope>NUCLEOTIDE SEQUENCE [LARGE SCALE GENOMIC DNA]</scope>
    <source>
        <strain evidence="1 2">DSM 16190</strain>
    </source>
</reference>
<evidence type="ECO:0000313" key="2">
    <source>
        <dbReference type="Proteomes" id="UP000240904"/>
    </source>
</evidence>
<name>A0A2T3N2V6_9GAMM</name>
<dbReference type="EMBL" id="PYMC01000002">
    <property type="protein sequence ID" value="PSW06712.1"/>
    <property type="molecule type" value="Genomic_DNA"/>
</dbReference>
<gene>
    <name evidence="1" type="ORF">C9I89_04035</name>
</gene>